<sequence>MKRGMKGLVIASAMTVGMVLAGGIQADSAEAAMGDCKPNGSLCLWDAKNYKHTMSYYKVNAVADYKCGRGAWVPPYADHPTHKRLPRSTWNRTTKTWYGKDSRGRDRQIVRKTGMRGSTDPDISAYKSIKKWCWK</sequence>
<organism evidence="2 3">
    <name type="scientific">Streptomyces ossamyceticus</name>
    <dbReference type="NCBI Taxonomy" id="249581"/>
    <lineage>
        <taxon>Bacteria</taxon>
        <taxon>Bacillati</taxon>
        <taxon>Actinomycetota</taxon>
        <taxon>Actinomycetes</taxon>
        <taxon>Kitasatosporales</taxon>
        <taxon>Streptomycetaceae</taxon>
        <taxon>Streptomyces</taxon>
    </lineage>
</organism>
<dbReference type="Proteomes" id="UP001550210">
    <property type="component" value="Unassembled WGS sequence"/>
</dbReference>
<proteinExistence type="predicted"/>
<reference evidence="2 3" key="1">
    <citation type="submission" date="2024-06" db="EMBL/GenBank/DDBJ databases">
        <title>The Natural Products Discovery Center: Release of the First 8490 Sequenced Strains for Exploring Actinobacteria Biosynthetic Diversity.</title>
        <authorList>
            <person name="Kalkreuter E."/>
            <person name="Kautsar S.A."/>
            <person name="Yang D."/>
            <person name="Bader C.D."/>
            <person name="Teijaro C.N."/>
            <person name="Fluegel L."/>
            <person name="Davis C.M."/>
            <person name="Simpson J.R."/>
            <person name="Lauterbach L."/>
            <person name="Steele A.D."/>
            <person name="Gui C."/>
            <person name="Meng S."/>
            <person name="Li G."/>
            <person name="Viehrig K."/>
            <person name="Ye F."/>
            <person name="Su P."/>
            <person name="Kiefer A.F."/>
            <person name="Nichols A."/>
            <person name="Cepeda A.J."/>
            <person name="Yan W."/>
            <person name="Fan B."/>
            <person name="Jiang Y."/>
            <person name="Adhikari A."/>
            <person name="Zheng C.-J."/>
            <person name="Schuster L."/>
            <person name="Cowan T.M."/>
            <person name="Smanski M.J."/>
            <person name="Chevrette M.G."/>
            <person name="De Carvalho L.P.S."/>
            <person name="Shen B."/>
        </authorList>
    </citation>
    <scope>NUCLEOTIDE SEQUENCE [LARGE SCALE GENOMIC DNA]</scope>
    <source>
        <strain evidence="2 3">NPDC006434</strain>
    </source>
</reference>
<evidence type="ECO:0000313" key="3">
    <source>
        <dbReference type="Proteomes" id="UP001550210"/>
    </source>
</evidence>
<accession>A0ABV2V017</accession>
<evidence type="ECO:0008006" key="4">
    <source>
        <dbReference type="Google" id="ProtNLM"/>
    </source>
</evidence>
<dbReference type="EMBL" id="JBEXPZ010000021">
    <property type="protein sequence ID" value="MET9846350.1"/>
    <property type="molecule type" value="Genomic_DNA"/>
</dbReference>
<keyword evidence="1" id="KW-0732">Signal</keyword>
<protein>
    <recommendedName>
        <fullName evidence="4">Peptidase inhibitor family I36</fullName>
    </recommendedName>
</protein>
<dbReference type="RefSeq" id="WP_355397682.1">
    <property type="nucleotide sequence ID" value="NZ_JBEGHN010000003.1"/>
</dbReference>
<comment type="caution">
    <text evidence="2">The sequence shown here is derived from an EMBL/GenBank/DDBJ whole genome shotgun (WGS) entry which is preliminary data.</text>
</comment>
<name>A0ABV2V017_9ACTN</name>
<evidence type="ECO:0000313" key="2">
    <source>
        <dbReference type="EMBL" id="MET9846350.1"/>
    </source>
</evidence>
<evidence type="ECO:0000256" key="1">
    <source>
        <dbReference type="SAM" id="SignalP"/>
    </source>
</evidence>
<gene>
    <name evidence="2" type="ORF">ABZZ21_17630</name>
</gene>
<feature type="chain" id="PRO_5046711117" description="Peptidase inhibitor family I36" evidence="1">
    <location>
        <begin position="22"/>
        <end position="135"/>
    </location>
</feature>
<keyword evidence="3" id="KW-1185">Reference proteome</keyword>
<feature type="signal peptide" evidence="1">
    <location>
        <begin position="1"/>
        <end position="21"/>
    </location>
</feature>